<keyword evidence="5 10" id="KW-0808">Transferase</keyword>
<dbReference type="InterPro" id="IPR045031">
    <property type="entry name" value="DHP_synth-like"/>
</dbReference>
<evidence type="ECO:0000256" key="7">
    <source>
        <dbReference type="ARBA" id="ARBA00022842"/>
    </source>
</evidence>
<evidence type="ECO:0000313" key="10">
    <source>
        <dbReference type="EMBL" id="WNY26625.1"/>
    </source>
</evidence>
<sequence>MVFQTKICGLKIGGSHPPLVMGVLNLSPESFYQKSVYDPKSLLGAAQKMVDDGASMIDIGARSTAPNSLPISVEEEKKRLLFALDILADNISIPISVDTMYSEIAHAALSKGASMINDISGLKNDPEMARTIGDFDACTVLMATQKRPGDPLGINAVLSALSNSISIAEQSGIDSQKIILDPGIGHWIPEKTSEYDFDMIHHFDRLSAFEKPILIAVSRKSFLGVTTQKPPEGRLISGIAAASIAAYKGGHIIRTHDVAETVDAVKTVHAILTKKPEK</sequence>
<dbReference type="InterPro" id="IPR006390">
    <property type="entry name" value="DHP_synth_dom"/>
</dbReference>
<comment type="catalytic activity">
    <reaction evidence="1">
        <text>(7,8-dihydropterin-6-yl)methyl diphosphate + 4-aminobenzoate = 7,8-dihydropteroate + diphosphate</text>
        <dbReference type="Rhea" id="RHEA:19949"/>
        <dbReference type="ChEBI" id="CHEBI:17836"/>
        <dbReference type="ChEBI" id="CHEBI:17839"/>
        <dbReference type="ChEBI" id="CHEBI:33019"/>
        <dbReference type="ChEBI" id="CHEBI:72950"/>
        <dbReference type="EC" id="2.5.1.15"/>
    </reaction>
</comment>
<dbReference type="AlphaFoldDB" id="A0AA96V6U3"/>
<dbReference type="RefSeq" id="WP_338098145.1">
    <property type="nucleotide sequence ID" value="NZ_CP131061.1"/>
</dbReference>
<evidence type="ECO:0000256" key="2">
    <source>
        <dbReference type="ARBA" id="ARBA00001946"/>
    </source>
</evidence>
<evidence type="ECO:0000256" key="5">
    <source>
        <dbReference type="ARBA" id="ARBA00022679"/>
    </source>
</evidence>
<evidence type="ECO:0000256" key="6">
    <source>
        <dbReference type="ARBA" id="ARBA00022723"/>
    </source>
</evidence>
<dbReference type="GO" id="GO:0046654">
    <property type="term" value="P:tetrahydrofolate biosynthetic process"/>
    <property type="evidence" value="ECO:0007669"/>
    <property type="project" value="TreeGrafter"/>
</dbReference>
<gene>
    <name evidence="10" type="primary">folP</name>
    <name evidence="10" type="ORF">MsAm2_03970</name>
</gene>
<evidence type="ECO:0000256" key="3">
    <source>
        <dbReference type="ARBA" id="ARBA00004763"/>
    </source>
</evidence>
<protein>
    <recommendedName>
        <fullName evidence="4">dihydropteroate synthase</fullName>
        <ecNumber evidence="4">2.5.1.15</ecNumber>
    </recommendedName>
</protein>
<evidence type="ECO:0000256" key="8">
    <source>
        <dbReference type="ARBA" id="ARBA00022909"/>
    </source>
</evidence>
<dbReference type="EC" id="2.5.1.15" evidence="4"/>
<dbReference type="GO" id="GO:0004156">
    <property type="term" value="F:dihydropteroate synthase activity"/>
    <property type="evidence" value="ECO:0007669"/>
    <property type="project" value="UniProtKB-EC"/>
</dbReference>
<dbReference type="EMBL" id="CP131061">
    <property type="protein sequence ID" value="WNY26625.1"/>
    <property type="molecule type" value="Genomic_DNA"/>
</dbReference>
<evidence type="ECO:0000313" key="11">
    <source>
        <dbReference type="Proteomes" id="UP001304970"/>
    </source>
</evidence>
<dbReference type="PROSITE" id="PS00793">
    <property type="entry name" value="DHPS_2"/>
    <property type="match status" value="1"/>
</dbReference>
<reference evidence="10 11" key="1">
    <citation type="submission" date="2023-07" db="EMBL/GenBank/DDBJ databases">
        <title>Closed genome sequence of Methanosarcinaceae archaeon Am2.</title>
        <authorList>
            <person name="Poehlein A."/>
            <person name="Protasov E."/>
            <person name="Platt K."/>
            <person name="Reeh H."/>
            <person name="Daniel R."/>
            <person name="Brune A."/>
        </authorList>
    </citation>
    <scope>NUCLEOTIDE SEQUENCE [LARGE SCALE GENOMIC DNA]</scope>
    <source>
        <strain evidence="10 11">Am2</strain>
    </source>
</reference>
<dbReference type="Pfam" id="PF00809">
    <property type="entry name" value="Pterin_bind"/>
    <property type="match status" value="1"/>
</dbReference>
<dbReference type="NCBIfam" id="TIGR01496">
    <property type="entry name" value="DHPS"/>
    <property type="match status" value="1"/>
</dbReference>
<dbReference type="Proteomes" id="UP001304970">
    <property type="component" value="Chromosome"/>
</dbReference>
<dbReference type="PROSITE" id="PS50972">
    <property type="entry name" value="PTERIN_BINDING"/>
    <property type="match status" value="1"/>
</dbReference>
<name>A0AA96V6U3_9EURY</name>
<evidence type="ECO:0000259" key="9">
    <source>
        <dbReference type="PROSITE" id="PS50972"/>
    </source>
</evidence>
<dbReference type="GO" id="GO:0046656">
    <property type="term" value="P:folic acid biosynthetic process"/>
    <property type="evidence" value="ECO:0007669"/>
    <property type="project" value="UniProtKB-KW"/>
</dbReference>
<dbReference type="PANTHER" id="PTHR20941:SF1">
    <property type="entry name" value="FOLIC ACID SYNTHESIS PROTEIN FOL1"/>
    <property type="match status" value="1"/>
</dbReference>
<evidence type="ECO:0000256" key="1">
    <source>
        <dbReference type="ARBA" id="ARBA00000012"/>
    </source>
</evidence>
<dbReference type="GO" id="GO:0046872">
    <property type="term" value="F:metal ion binding"/>
    <property type="evidence" value="ECO:0007669"/>
    <property type="project" value="UniProtKB-KW"/>
</dbReference>
<dbReference type="PANTHER" id="PTHR20941">
    <property type="entry name" value="FOLATE SYNTHESIS PROTEINS"/>
    <property type="match status" value="1"/>
</dbReference>
<comment type="cofactor">
    <cofactor evidence="2">
        <name>Mg(2+)</name>
        <dbReference type="ChEBI" id="CHEBI:18420"/>
    </cofactor>
</comment>
<accession>A0AA96V6U3</accession>
<keyword evidence="11" id="KW-1185">Reference proteome</keyword>
<proteinExistence type="predicted"/>
<dbReference type="InterPro" id="IPR011005">
    <property type="entry name" value="Dihydropteroate_synth-like_sf"/>
</dbReference>
<keyword evidence="8" id="KW-0289">Folate biosynthesis</keyword>
<dbReference type="InterPro" id="IPR000489">
    <property type="entry name" value="Pterin-binding_dom"/>
</dbReference>
<evidence type="ECO:0000256" key="4">
    <source>
        <dbReference type="ARBA" id="ARBA00012458"/>
    </source>
</evidence>
<organism evidence="10 11">
    <name type="scientific">Methanolapillus ohkumae</name>
    <dbReference type="NCBI Taxonomy" id="3028298"/>
    <lineage>
        <taxon>Archaea</taxon>
        <taxon>Methanobacteriati</taxon>
        <taxon>Methanobacteriota</taxon>
        <taxon>Stenosarchaea group</taxon>
        <taxon>Methanomicrobia</taxon>
        <taxon>Methanosarcinales</taxon>
        <taxon>Methanosarcinaceae</taxon>
        <taxon>Methanolapillus</taxon>
    </lineage>
</organism>
<dbReference type="SUPFAM" id="SSF51717">
    <property type="entry name" value="Dihydropteroate synthetase-like"/>
    <property type="match status" value="1"/>
</dbReference>
<comment type="pathway">
    <text evidence="3">Cofactor biosynthesis; tetrahydrofolate biosynthesis; 7,8-dihydrofolate from 2-amino-4-hydroxy-6-hydroxymethyl-7,8-dihydropteridine diphosphate and 4-aminobenzoate: step 1/2.</text>
</comment>
<dbReference type="Gene3D" id="3.20.20.20">
    <property type="entry name" value="Dihydropteroate synthase-like"/>
    <property type="match status" value="1"/>
</dbReference>
<keyword evidence="6" id="KW-0479">Metal-binding</keyword>
<dbReference type="GeneID" id="89227797"/>
<keyword evidence="7" id="KW-0460">Magnesium</keyword>
<feature type="domain" description="Pterin-binding" evidence="9">
    <location>
        <begin position="18"/>
        <end position="266"/>
    </location>
</feature>